<feature type="region of interest" description="Disordered" evidence="1">
    <location>
        <begin position="34"/>
        <end position="59"/>
    </location>
</feature>
<dbReference type="RefSeq" id="XP_038778585.1">
    <property type="nucleotide sequence ID" value="XM_038922657.1"/>
</dbReference>
<proteinExistence type="predicted"/>
<dbReference type="Proteomes" id="UP000662931">
    <property type="component" value="Chromosome 2"/>
</dbReference>
<gene>
    <name evidence="2" type="ORF">FOA43_002360</name>
</gene>
<protein>
    <submittedName>
        <fullName evidence="2">Uncharacterized protein</fullName>
    </submittedName>
</protein>
<dbReference type="OrthoDB" id="3991789at2759"/>
<organism evidence="2 3">
    <name type="scientific">Eeniella nana</name>
    <name type="common">Yeast</name>
    <name type="synonym">Brettanomyces nanus</name>
    <dbReference type="NCBI Taxonomy" id="13502"/>
    <lineage>
        <taxon>Eukaryota</taxon>
        <taxon>Fungi</taxon>
        <taxon>Dikarya</taxon>
        <taxon>Ascomycota</taxon>
        <taxon>Saccharomycotina</taxon>
        <taxon>Pichiomycetes</taxon>
        <taxon>Pichiales</taxon>
        <taxon>Pichiaceae</taxon>
        <taxon>Brettanomyces</taxon>
    </lineage>
</organism>
<evidence type="ECO:0000256" key="1">
    <source>
        <dbReference type="SAM" id="MobiDB-lite"/>
    </source>
</evidence>
<dbReference type="KEGG" id="bnn:FOA43_002360"/>
<reference evidence="2" key="1">
    <citation type="submission" date="2020-10" db="EMBL/GenBank/DDBJ databases">
        <authorList>
            <person name="Roach M.J.R."/>
        </authorList>
    </citation>
    <scope>NUCLEOTIDE SEQUENCE</scope>
    <source>
        <strain evidence="2">CBS 1945</strain>
    </source>
</reference>
<sequence length="530" mass="61936">MFKLISRTCRRPNLIGILNRPFLYRNVVSIASFPPKSKNSDENSQPKSDADETSKASLAGTSDIKPILQQIEKIQHPRGHASSTPYRQRTDTAMDELVKEFFAYTEQKAEQDVDSFYDDFFYNCRETHKGFTLFNNGLPSAPSFVDRPDADEIINKYLTYATTGRYPKKQLAQAMEKLSEYLSDLDVLSKLDKGTLTSIMNFYNRLHNPKIIQNFISNKLQYTQFQKDPMPFNYLLYSTGRMSKMDPLSKITIARNTIKKMSQLEVPVTMSTWQCVYQLLNPDHSKAVLDAMISRNFELDKMLWRILEKSKKQFPTCGEFLEFVKTNKKCFQNFTDDELLKVYSFYNNLDGVSELLEKFAGENQLKTVHLKTLNTRFIYNNQIYSSISLIRFFQDNESNIPGNLRKQLFSNMLIGYLDHCTPDREESSSQQFLIMFVRFLFNRSLQSERLERRISDKLGKEFLDKIYETPPPSEEEAEGDGSDVDKAFAMQINKTLRWYDNQVKLRLEDNATDYQQLVREYIYPELNEKE</sequence>
<dbReference type="GeneID" id="62195761"/>
<evidence type="ECO:0000313" key="3">
    <source>
        <dbReference type="Proteomes" id="UP000662931"/>
    </source>
</evidence>
<dbReference type="EMBL" id="CP064813">
    <property type="protein sequence ID" value="QPG75020.1"/>
    <property type="molecule type" value="Genomic_DNA"/>
</dbReference>
<accession>A0A875RPG8</accession>
<evidence type="ECO:0000313" key="2">
    <source>
        <dbReference type="EMBL" id="QPG75020.1"/>
    </source>
</evidence>
<name>A0A875RPG8_EENNA</name>
<dbReference type="AlphaFoldDB" id="A0A875RPG8"/>
<keyword evidence="3" id="KW-1185">Reference proteome</keyword>